<dbReference type="PANTHER" id="PTHR47200">
    <property type="entry name" value="THYLAKOID LUMENAL 15 KDA PROTEIN 1, CHLOROPLASTIC"/>
    <property type="match status" value="1"/>
</dbReference>
<proteinExistence type="predicted"/>
<keyword evidence="2" id="KW-1185">Reference proteome</keyword>
<dbReference type="SUPFAM" id="SSF141571">
    <property type="entry name" value="Pentapeptide repeat-like"/>
    <property type="match status" value="1"/>
</dbReference>
<dbReference type="InterPro" id="IPR044213">
    <property type="entry name" value="At2g44920-like"/>
</dbReference>
<dbReference type="RefSeq" id="WP_283759239.1">
    <property type="nucleotide sequence ID" value="NZ_JAQOSQ010000016.1"/>
</dbReference>
<dbReference type="Pfam" id="PF00805">
    <property type="entry name" value="Pentapeptide"/>
    <property type="match status" value="1"/>
</dbReference>
<gene>
    <name evidence="1" type="ORF">PMH09_15465</name>
</gene>
<organism evidence="1 2">
    <name type="scientific">Roseofilum casamattae BLCC-M143</name>
    <dbReference type="NCBI Taxonomy" id="3022442"/>
    <lineage>
        <taxon>Bacteria</taxon>
        <taxon>Bacillati</taxon>
        <taxon>Cyanobacteriota</taxon>
        <taxon>Cyanophyceae</taxon>
        <taxon>Desertifilales</taxon>
        <taxon>Desertifilaceae</taxon>
        <taxon>Roseofilum</taxon>
        <taxon>Roseofilum casamattae</taxon>
    </lineage>
</organism>
<protein>
    <submittedName>
        <fullName evidence="1">Pentapeptide repeat-containing protein</fullName>
    </submittedName>
</protein>
<evidence type="ECO:0000313" key="2">
    <source>
        <dbReference type="Proteomes" id="UP001232992"/>
    </source>
</evidence>
<reference evidence="1 2" key="1">
    <citation type="submission" date="2023-01" db="EMBL/GenBank/DDBJ databases">
        <title>Novel diversity within Roseofilum (Cyanobacteria; Desertifilaceae) from marine benthic mats with descriptions of four novel species.</title>
        <authorList>
            <person name="Wang Y."/>
            <person name="Berthold D.E."/>
            <person name="Hu J."/>
            <person name="Lefler F.W."/>
            <person name="Laughinghouse H.D. IV."/>
        </authorList>
    </citation>
    <scope>NUCLEOTIDE SEQUENCE [LARGE SCALE GENOMIC DNA]</scope>
    <source>
        <strain evidence="1 2">BLCC-M143</strain>
    </source>
</reference>
<sequence>MTARTHSSLLTRLLSILLVAAIILIPAFSATTPALALPYYEKVDLKRADFSGKDLVEAQFDQADLTESNFTGADLRGASLFGAKLIRANLENADLRYADIGEANFRNANLKNALLEGVFAQLANFRGADIEGADFTDAMLRDDAQEYLCAIAKGTNPITGENTRDTLYCY</sequence>
<name>A0ABT7BZF0_9CYAN</name>
<dbReference type="Gene3D" id="2.160.20.80">
    <property type="entry name" value="E3 ubiquitin-protein ligase SopA"/>
    <property type="match status" value="1"/>
</dbReference>
<accession>A0ABT7BZF0</accession>
<dbReference type="Proteomes" id="UP001232992">
    <property type="component" value="Unassembled WGS sequence"/>
</dbReference>
<dbReference type="PANTHER" id="PTHR47200:SF2">
    <property type="entry name" value="THYLAKOID LUMENAL 15 KDA PROTEIN 1, CHLOROPLASTIC"/>
    <property type="match status" value="1"/>
</dbReference>
<comment type="caution">
    <text evidence="1">The sequence shown here is derived from an EMBL/GenBank/DDBJ whole genome shotgun (WGS) entry which is preliminary data.</text>
</comment>
<dbReference type="EMBL" id="JAQOSQ010000016">
    <property type="protein sequence ID" value="MDJ1184584.1"/>
    <property type="molecule type" value="Genomic_DNA"/>
</dbReference>
<evidence type="ECO:0000313" key="1">
    <source>
        <dbReference type="EMBL" id="MDJ1184584.1"/>
    </source>
</evidence>
<dbReference type="InterPro" id="IPR001646">
    <property type="entry name" value="5peptide_repeat"/>
</dbReference>